<evidence type="ECO:0000256" key="8">
    <source>
        <dbReference type="ARBA" id="ARBA00035585"/>
    </source>
</evidence>
<dbReference type="EMBL" id="HE804045">
    <property type="protein sequence ID" value="CCH28880.1"/>
    <property type="molecule type" value="Genomic_DNA"/>
</dbReference>
<comment type="function">
    <text evidence="9 10">Fluoride-specific ion channel. Important for reducing fluoride concentration in the cell, thus reducing its toxicity.</text>
</comment>
<dbReference type="AlphaFoldDB" id="K0JPK9"/>
<keyword evidence="10" id="KW-0915">Sodium</keyword>
<comment type="subcellular location">
    <subcellularLocation>
        <location evidence="1 10">Cell membrane</location>
        <topology evidence="1 10">Multi-pass membrane protein</topology>
    </subcellularLocation>
</comment>
<sequence>MTALLVFCGAAVGAVARHLTDRALRTRHRFPWGTLTVNVAGSFLLGCLTGAAPAWAALVGTGFCGGLTTYSTFSFDTVRLLEDRAYRQAFANVAVSVLAGVGAAAAGHLLTRT</sequence>
<keyword evidence="10" id="KW-0406">Ion transport</keyword>
<dbReference type="STRING" id="1179773.BN6_15570"/>
<dbReference type="RefSeq" id="WP_015098993.1">
    <property type="nucleotide sequence ID" value="NC_019673.1"/>
</dbReference>
<keyword evidence="3 10" id="KW-0812">Transmembrane</keyword>
<dbReference type="NCBIfam" id="TIGR00494">
    <property type="entry name" value="crcB"/>
    <property type="match status" value="1"/>
</dbReference>
<keyword evidence="12" id="KW-1185">Reference proteome</keyword>
<dbReference type="BioCyc" id="SESP1179773:BN6_RS07645-MONOMER"/>
<comment type="caution">
    <text evidence="10">Lacks conserved residue(s) required for the propagation of feature annotation.</text>
</comment>
<dbReference type="GO" id="GO:0062054">
    <property type="term" value="F:fluoride channel activity"/>
    <property type="evidence" value="ECO:0007669"/>
    <property type="project" value="UniProtKB-UniRule"/>
</dbReference>
<protein>
    <recommendedName>
        <fullName evidence="10">Fluoride-specific ion channel FluC</fullName>
    </recommendedName>
</protein>
<evidence type="ECO:0000313" key="11">
    <source>
        <dbReference type="EMBL" id="CCH28880.1"/>
    </source>
</evidence>
<dbReference type="PATRIC" id="fig|1179773.3.peg.1559"/>
<dbReference type="KEGG" id="sesp:BN6_15570"/>
<feature type="transmembrane region" description="Helical" evidence="10">
    <location>
        <begin position="89"/>
        <end position="110"/>
    </location>
</feature>
<dbReference type="GO" id="GO:0005886">
    <property type="term" value="C:plasma membrane"/>
    <property type="evidence" value="ECO:0007669"/>
    <property type="project" value="UniProtKB-SubCell"/>
</dbReference>
<keyword evidence="10" id="KW-0479">Metal-binding</keyword>
<evidence type="ECO:0000256" key="3">
    <source>
        <dbReference type="ARBA" id="ARBA00022692"/>
    </source>
</evidence>
<name>K0JPK9_SACES</name>
<accession>K0JPK9</accession>
<gene>
    <name evidence="10" type="primary">fluC</name>
    <name evidence="10" type="synonym">crcB</name>
    <name evidence="11" type="ordered locus">BN6_15570</name>
</gene>
<keyword evidence="4 10" id="KW-1133">Transmembrane helix</keyword>
<evidence type="ECO:0000256" key="10">
    <source>
        <dbReference type="HAMAP-Rule" id="MF_00454"/>
    </source>
</evidence>
<feature type="binding site" evidence="10">
    <location>
        <position position="68"/>
    </location>
    <ligand>
        <name>Na(+)</name>
        <dbReference type="ChEBI" id="CHEBI:29101"/>
        <note>structural</note>
    </ligand>
</feature>
<dbReference type="SUPFAM" id="SSF103473">
    <property type="entry name" value="MFS general substrate transporter"/>
    <property type="match status" value="1"/>
</dbReference>
<dbReference type="eggNOG" id="COG0239">
    <property type="taxonomic scope" value="Bacteria"/>
</dbReference>
<dbReference type="Proteomes" id="UP000006281">
    <property type="component" value="Chromosome"/>
</dbReference>
<organism evidence="11 12">
    <name type="scientific">Saccharothrix espanaensis (strain ATCC 51144 / DSM 44229 / JCM 9112 / NBRC 15066 / NRRL 15764)</name>
    <dbReference type="NCBI Taxonomy" id="1179773"/>
    <lineage>
        <taxon>Bacteria</taxon>
        <taxon>Bacillati</taxon>
        <taxon>Actinomycetota</taxon>
        <taxon>Actinomycetes</taxon>
        <taxon>Pseudonocardiales</taxon>
        <taxon>Pseudonocardiaceae</taxon>
        <taxon>Saccharothrix</taxon>
    </lineage>
</organism>
<dbReference type="HOGENOM" id="CLU_114342_2_1_11"/>
<evidence type="ECO:0000256" key="5">
    <source>
        <dbReference type="ARBA" id="ARBA00023136"/>
    </source>
</evidence>
<dbReference type="PANTHER" id="PTHR28259">
    <property type="entry name" value="FLUORIDE EXPORT PROTEIN 1-RELATED"/>
    <property type="match status" value="1"/>
</dbReference>
<dbReference type="HAMAP" id="MF_00454">
    <property type="entry name" value="FluC"/>
    <property type="match status" value="1"/>
</dbReference>
<keyword evidence="2 10" id="KW-1003">Cell membrane</keyword>
<dbReference type="Pfam" id="PF02537">
    <property type="entry name" value="CRCB"/>
    <property type="match status" value="1"/>
</dbReference>
<comment type="activity regulation">
    <text evidence="10">Na(+) is not transported, but it plays an essential structural role and its presence is essential for fluoride channel function.</text>
</comment>
<feature type="transmembrane region" description="Helical" evidence="10">
    <location>
        <begin position="40"/>
        <end position="68"/>
    </location>
</feature>
<comment type="catalytic activity">
    <reaction evidence="8">
        <text>fluoride(in) = fluoride(out)</text>
        <dbReference type="Rhea" id="RHEA:76159"/>
        <dbReference type="ChEBI" id="CHEBI:17051"/>
    </reaction>
    <physiologicalReaction direction="left-to-right" evidence="8">
        <dbReference type="Rhea" id="RHEA:76160"/>
    </physiologicalReaction>
</comment>
<dbReference type="InterPro" id="IPR003691">
    <property type="entry name" value="FluC"/>
</dbReference>
<dbReference type="OrthoDB" id="5148600at2"/>
<keyword evidence="10" id="KW-0813">Transport</keyword>
<proteinExistence type="inferred from homology"/>
<dbReference type="GO" id="GO:0046872">
    <property type="term" value="F:metal ion binding"/>
    <property type="evidence" value="ECO:0007669"/>
    <property type="project" value="UniProtKB-KW"/>
</dbReference>
<keyword evidence="6 10" id="KW-0407">Ion channel</keyword>
<evidence type="ECO:0000313" key="12">
    <source>
        <dbReference type="Proteomes" id="UP000006281"/>
    </source>
</evidence>
<reference evidence="11 12" key="1">
    <citation type="journal article" date="2012" name="BMC Genomics">
        <title>Complete genome sequence of Saccharothrix espanaensis DSM 44229T and comparison to the other completely sequenced Pseudonocardiaceae.</title>
        <authorList>
            <person name="Strobel T."/>
            <person name="Al-Dilaimi A."/>
            <person name="Blom J."/>
            <person name="Gessner A."/>
            <person name="Kalinowski J."/>
            <person name="Luzhetska M."/>
            <person name="Puhler A."/>
            <person name="Szczepanowski R."/>
            <person name="Bechthold A."/>
            <person name="Ruckert C."/>
        </authorList>
    </citation>
    <scope>NUCLEOTIDE SEQUENCE [LARGE SCALE GENOMIC DNA]</scope>
    <source>
        <strain evidence="12">ATCC 51144 / DSM 44229 / JCM 9112 / NBRC 15066 / NRRL 15764</strain>
    </source>
</reference>
<feature type="binding site" evidence="10">
    <location>
        <position position="65"/>
    </location>
    <ligand>
        <name>Na(+)</name>
        <dbReference type="ChEBI" id="CHEBI:29101"/>
        <note>structural</note>
    </ligand>
</feature>
<dbReference type="PANTHER" id="PTHR28259:SF1">
    <property type="entry name" value="FLUORIDE EXPORT PROTEIN 1-RELATED"/>
    <property type="match status" value="1"/>
</dbReference>
<evidence type="ECO:0000256" key="7">
    <source>
        <dbReference type="ARBA" id="ARBA00035120"/>
    </source>
</evidence>
<comment type="similarity">
    <text evidence="7 10">Belongs to the fluoride channel Fluc/FEX (TC 1.A.43) family.</text>
</comment>
<dbReference type="InterPro" id="IPR036259">
    <property type="entry name" value="MFS_trans_sf"/>
</dbReference>
<evidence type="ECO:0000256" key="1">
    <source>
        <dbReference type="ARBA" id="ARBA00004651"/>
    </source>
</evidence>
<evidence type="ECO:0000256" key="2">
    <source>
        <dbReference type="ARBA" id="ARBA00022475"/>
    </source>
</evidence>
<evidence type="ECO:0000256" key="4">
    <source>
        <dbReference type="ARBA" id="ARBA00022989"/>
    </source>
</evidence>
<evidence type="ECO:0000256" key="6">
    <source>
        <dbReference type="ARBA" id="ARBA00023303"/>
    </source>
</evidence>
<evidence type="ECO:0000256" key="9">
    <source>
        <dbReference type="ARBA" id="ARBA00049940"/>
    </source>
</evidence>
<keyword evidence="5 10" id="KW-0472">Membrane</keyword>
<dbReference type="GO" id="GO:0140114">
    <property type="term" value="P:cellular detoxification of fluoride"/>
    <property type="evidence" value="ECO:0007669"/>
    <property type="project" value="UniProtKB-UniRule"/>
</dbReference>